<dbReference type="InterPro" id="IPR001650">
    <property type="entry name" value="Helicase_C-like"/>
</dbReference>
<dbReference type="Pfam" id="PF00270">
    <property type="entry name" value="DEAD"/>
    <property type="match status" value="1"/>
</dbReference>
<evidence type="ECO:0000256" key="3">
    <source>
        <dbReference type="ARBA" id="ARBA00022806"/>
    </source>
</evidence>
<keyword evidence="13" id="KW-1185">Reference proteome</keyword>
<feature type="short sequence motif" description="Q motif" evidence="6">
    <location>
        <begin position="25"/>
        <end position="53"/>
    </location>
</feature>
<dbReference type="InterPro" id="IPR014014">
    <property type="entry name" value="RNA_helicase_DEAD_Q_motif"/>
</dbReference>
<dbReference type="Pfam" id="PF00271">
    <property type="entry name" value="Helicase_C"/>
    <property type="match status" value="1"/>
</dbReference>
<feature type="compositionally biased region" description="Low complexity" evidence="8">
    <location>
        <begin position="433"/>
        <end position="446"/>
    </location>
</feature>
<dbReference type="PANTHER" id="PTHR47959">
    <property type="entry name" value="ATP-DEPENDENT RNA HELICASE RHLE-RELATED"/>
    <property type="match status" value="1"/>
</dbReference>
<feature type="region of interest" description="Disordered" evidence="8">
    <location>
        <begin position="404"/>
        <end position="493"/>
    </location>
</feature>
<dbReference type="SMART" id="SM00487">
    <property type="entry name" value="DEXDc"/>
    <property type="match status" value="1"/>
</dbReference>
<feature type="compositionally biased region" description="Polar residues" evidence="8">
    <location>
        <begin position="452"/>
        <end position="467"/>
    </location>
</feature>
<dbReference type="GO" id="GO:0003676">
    <property type="term" value="F:nucleic acid binding"/>
    <property type="evidence" value="ECO:0007669"/>
    <property type="project" value="InterPro"/>
</dbReference>
<dbReference type="SUPFAM" id="SSF52540">
    <property type="entry name" value="P-loop containing nucleoside triphosphate hydrolases"/>
    <property type="match status" value="1"/>
</dbReference>
<dbReference type="PROSITE" id="PS00039">
    <property type="entry name" value="DEAD_ATP_HELICASE"/>
    <property type="match status" value="1"/>
</dbReference>
<feature type="domain" description="Helicase ATP-binding" evidence="9">
    <location>
        <begin position="56"/>
        <end position="230"/>
    </location>
</feature>
<keyword evidence="1 7" id="KW-0547">Nucleotide-binding</keyword>
<dbReference type="InterPro" id="IPR027417">
    <property type="entry name" value="P-loop_NTPase"/>
</dbReference>
<feature type="domain" description="DEAD-box RNA helicase Q" evidence="11">
    <location>
        <begin position="25"/>
        <end position="53"/>
    </location>
</feature>
<accession>A0A1T0CB81</accession>
<dbReference type="RefSeq" id="WP_078308293.1">
    <property type="nucleotide sequence ID" value="NZ_MUYT01000015.1"/>
</dbReference>
<dbReference type="InterPro" id="IPR050079">
    <property type="entry name" value="DEAD_box_RNA_helicase"/>
</dbReference>
<dbReference type="SMART" id="SM00490">
    <property type="entry name" value="HELICc"/>
    <property type="match status" value="1"/>
</dbReference>
<gene>
    <name evidence="12" type="ORF">B0682_08690</name>
</gene>
<dbReference type="GO" id="GO:0005524">
    <property type="term" value="F:ATP binding"/>
    <property type="evidence" value="ECO:0007669"/>
    <property type="project" value="UniProtKB-KW"/>
</dbReference>
<comment type="caution">
    <text evidence="12">The sequence shown here is derived from an EMBL/GenBank/DDBJ whole genome shotgun (WGS) entry which is preliminary data.</text>
</comment>
<organism evidence="12 13">
    <name type="scientific">Lwoffella lincolnii</name>
    <dbReference type="NCBI Taxonomy" id="90241"/>
    <lineage>
        <taxon>Bacteria</taxon>
        <taxon>Pseudomonadati</taxon>
        <taxon>Pseudomonadota</taxon>
        <taxon>Gammaproteobacteria</taxon>
        <taxon>Moraxellales</taxon>
        <taxon>Moraxellaceae</taxon>
        <taxon>Lwoffella</taxon>
    </lineage>
</organism>
<evidence type="ECO:0000256" key="5">
    <source>
        <dbReference type="ARBA" id="ARBA00038437"/>
    </source>
</evidence>
<dbReference type="CDD" id="cd18787">
    <property type="entry name" value="SF2_C_DEAD"/>
    <property type="match status" value="1"/>
</dbReference>
<sequence length="517" mass="57336">MHNTQTINSNPTIHTNANANPTDCISFADLALSKQLLKALNHSGYDAPTPIQAQAIPLALAGKDLLLSAQTGSGKTAAFVLPVLDTIIRNQPKKSQVHTVILTPTRELANQVSDSVRRYSSQMKDVFSVPLVGGAPYHGQIRALKKGVQIIIATPGRFIDHMNAGRIDLSALNMLILDEADRMLDMGFADDIKAIMTATPTSRQTIMSSATWDGAVGKIAESFTTDPKRIAIKVQSAHIEEFAYYCDDLHHKNNLLDALLNDKNRGQTIIFTATKHSSETLANRLNEKGHKVRYLHGDLPQSKRNHITSDVKAGKVDILVATDVAARGIDISGITHVINYDMPRQVEDYVHRIGRSGRAGRTGIAMNLCGIDDRKQLDAINRYLKRHMTIAKIDGLEPSINTADRRFDEEKKGRNRGRRASQRNRFANDSRGSHGNNHSKSNNNSKSDNRNEQTFNTKKTNNRQDGSQFKRHNHLNRPNKVSRNGKSDKFGDVPFFTKELAAKGRKSAKAKFGKQHH</sequence>
<dbReference type="InterPro" id="IPR044742">
    <property type="entry name" value="DEAD/DEAH_RhlB"/>
</dbReference>
<dbReference type="InterPro" id="IPR014001">
    <property type="entry name" value="Helicase_ATP-bd"/>
</dbReference>
<keyword evidence="4 7" id="KW-0067">ATP-binding</keyword>
<dbReference type="OrthoDB" id="9805696at2"/>
<dbReference type="InterPro" id="IPR011545">
    <property type="entry name" value="DEAD/DEAH_box_helicase_dom"/>
</dbReference>
<feature type="domain" description="Helicase C-terminal" evidence="10">
    <location>
        <begin position="254"/>
        <end position="404"/>
    </location>
</feature>
<proteinExistence type="inferred from homology"/>
<dbReference type="EMBL" id="MUYT01000015">
    <property type="protein sequence ID" value="OOS19602.1"/>
    <property type="molecule type" value="Genomic_DNA"/>
</dbReference>
<dbReference type="InterPro" id="IPR000629">
    <property type="entry name" value="RNA-helicase_DEAD-box_CS"/>
</dbReference>
<name>A0A1T0CB81_9GAMM</name>
<dbReference type="PROSITE" id="PS51194">
    <property type="entry name" value="HELICASE_CTER"/>
    <property type="match status" value="1"/>
</dbReference>
<dbReference type="STRING" id="90241.B0682_08690"/>
<evidence type="ECO:0000259" key="9">
    <source>
        <dbReference type="PROSITE" id="PS51192"/>
    </source>
</evidence>
<dbReference type="AlphaFoldDB" id="A0A1T0CB81"/>
<dbReference type="Gene3D" id="3.40.50.300">
    <property type="entry name" value="P-loop containing nucleotide triphosphate hydrolases"/>
    <property type="match status" value="2"/>
</dbReference>
<keyword evidence="2 7" id="KW-0378">Hydrolase</keyword>
<evidence type="ECO:0000313" key="12">
    <source>
        <dbReference type="EMBL" id="OOS19602.1"/>
    </source>
</evidence>
<keyword evidence="3 7" id="KW-0347">Helicase</keyword>
<dbReference type="GO" id="GO:0016787">
    <property type="term" value="F:hydrolase activity"/>
    <property type="evidence" value="ECO:0007669"/>
    <property type="project" value="UniProtKB-KW"/>
</dbReference>
<evidence type="ECO:0000259" key="10">
    <source>
        <dbReference type="PROSITE" id="PS51194"/>
    </source>
</evidence>
<reference evidence="12 13" key="1">
    <citation type="submission" date="2017-02" db="EMBL/GenBank/DDBJ databases">
        <title>Draft genome sequence of Moraxella lincolnii CCUG 9405T type strain.</title>
        <authorList>
            <person name="Salva-Serra F."/>
            <person name="Engstrom-Jakobsson H."/>
            <person name="Thorell K."/>
            <person name="Jaen-Luchoro D."/>
            <person name="Gonzales-Siles L."/>
            <person name="Karlsson R."/>
            <person name="Yazdan S."/>
            <person name="Boulund F."/>
            <person name="Johnning A."/>
            <person name="Engstrand L."/>
            <person name="Kristiansson E."/>
            <person name="Moore E."/>
        </authorList>
    </citation>
    <scope>NUCLEOTIDE SEQUENCE [LARGE SCALE GENOMIC DNA]</scope>
    <source>
        <strain evidence="12 13">CCUG 9405</strain>
    </source>
</reference>
<dbReference type="GO" id="GO:0003724">
    <property type="term" value="F:RNA helicase activity"/>
    <property type="evidence" value="ECO:0007669"/>
    <property type="project" value="InterPro"/>
</dbReference>
<dbReference type="GO" id="GO:0005829">
    <property type="term" value="C:cytosol"/>
    <property type="evidence" value="ECO:0007669"/>
    <property type="project" value="TreeGrafter"/>
</dbReference>
<dbReference type="Proteomes" id="UP000191094">
    <property type="component" value="Unassembled WGS sequence"/>
</dbReference>
<evidence type="ECO:0000256" key="8">
    <source>
        <dbReference type="SAM" id="MobiDB-lite"/>
    </source>
</evidence>
<evidence type="ECO:0000259" key="11">
    <source>
        <dbReference type="PROSITE" id="PS51195"/>
    </source>
</evidence>
<evidence type="ECO:0000313" key="13">
    <source>
        <dbReference type="Proteomes" id="UP000191094"/>
    </source>
</evidence>
<dbReference type="CDD" id="cd00268">
    <property type="entry name" value="DEADc"/>
    <property type="match status" value="1"/>
</dbReference>
<feature type="compositionally biased region" description="Basic residues" evidence="8">
    <location>
        <begin position="413"/>
        <end position="422"/>
    </location>
</feature>
<evidence type="ECO:0000256" key="1">
    <source>
        <dbReference type="ARBA" id="ARBA00022741"/>
    </source>
</evidence>
<evidence type="ECO:0000256" key="6">
    <source>
        <dbReference type="PROSITE-ProRule" id="PRU00552"/>
    </source>
</evidence>
<dbReference type="PANTHER" id="PTHR47959:SF17">
    <property type="entry name" value="ATP-DEPENDENT RNA HELICASE DEAD BOX FAMILY"/>
    <property type="match status" value="1"/>
</dbReference>
<protein>
    <submittedName>
        <fullName evidence="12">DEAD/DEAH box helicase</fullName>
    </submittedName>
</protein>
<evidence type="ECO:0000256" key="7">
    <source>
        <dbReference type="RuleBase" id="RU000492"/>
    </source>
</evidence>
<evidence type="ECO:0000256" key="4">
    <source>
        <dbReference type="ARBA" id="ARBA00022840"/>
    </source>
</evidence>
<evidence type="ECO:0000256" key="2">
    <source>
        <dbReference type="ARBA" id="ARBA00022801"/>
    </source>
</evidence>
<dbReference type="PROSITE" id="PS51195">
    <property type="entry name" value="Q_MOTIF"/>
    <property type="match status" value="1"/>
</dbReference>
<dbReference type="PROSITE" id="PS51192">
    <property type="entry name" value="HELICASE_ATP_BIND_1"/>
    <property type="match status" value="1"/>
</dbReference>
<comment type="similarity">
    <text evidence="5 7">Belongs to the DEAD box helicase family.</text>
</comment>